<reference evidence="1" key="2">
    <citation type="journal article" date="2022" name="Res Sq">
        <title>Comparative Genomics Reveals Insights into the Divergent Evolution of Astigmatic Mites and Household Pest Adaptations.</title>
        <authorList>
            <person name="Xiong Q."/>
            <person name="Wan A.T.-Y."/>
            <person name="Liu X.-Y."/>
            <person name="Fung C.S.-H."/>
            <person name="Xiao X."/>
            <person name="Malainual N."/>
            <person name="Hou J."/>
            <person name="Wang L."/>
            <person name="Wang M."/>
            <person name="Yang K."/>
            <person name="Cui Y."/>
            <person name="Leung E."/>
            <person name="Nong W."/>
            <person name="Shin S.-K."/>
            <person name="Au S."/>
            <person name="Jeong K.Y."/>
            <person name="Chew F.T."/>
            <person name="Hui J."/>
            <person name="Leung T.F."/>
            <person name="Tungtrongchitr A."/>
            <person name="Zhong N."/>
            <person name="Liu Z."/>
            <person name="Tsui S."/>
        </authorList>
    </citation>
    <scope>NUCLEOTIDE SEQUENCE</scope>
    <source>
        <strain evidence="1">Derf</strain>
        <tissue evidence="1">Whole organism</tissue>
    </source>
</reference>
<protein>
    <submittedName>
        <fullName evidence="1">Uncharacterized protein</fullName>
    </submittedName>
</protein>
<proteinExistence type="predicted"/>
<keyword evidence="2" id="KW-1185">Reference proteome</keyword>
<name>A0A922L8Y6_DERFA</name>
<dbReference type="Proteomes" id="UP000790347">
    <property type="component" value="Unassembled WGS sequence"/>
</dbReference>
<comment type="caution">
    <text evidence="1">The sequence shown here is derived from an EMBL/GenBank/DDBJ whole genome shotgun (WGS) entry which is preliminary data.</text>
</comment>
<evidence type="ECO:0000313" key="1">
    <source>
        <dbReference type="EMBL" id="KAH9522102.1"/>
    </source>
</evidence>
<evidence type="ECO:0000313" key="2">
    <source>
        <dbReference type="Proteomes" id="UP000790347"/>
    </source>
</evidence>
<organism evidence="1 2">
    <name type="scientific">Dermatophagoides farinae</name>
    <name type="common">American house dust mite</name>
    <dbReference type="NCBI Taxonomy" id="6954"/>
    <lineage>
        <taxon>Eukaryota</taxon>
        <taxon>Metazoa</taxon>
        <taxon>Ecdysozoa</taxon>
        <taxon>Arthropoda</taxon>
        <taxon>Chelicerata</taxon>
        <taxon>Arachnida</taxon>
        <taxon>Acari</taxon>
        <taxon>Acariformes</taxon>
        <taxon>Sarcoptiformes</taxon>
        <taxon>Astigmata</taxon>
        <taxon>Psoroptidia</taxon>
        <taxon>Analgoidea</taxon>
        <taxon>Pyroglyphidae</taxon>
        <taxon>Dermatophagoidinae</taxon>
        <taxon>Dermatophagoides</taxon>
    </lineage>
</organism>
<dbReference type="EMBL" id="ASGP02000002">
    <property type="protein sequence ID" value="KAH9522102.1"/>
    <property type="molecule type" value="Genomic_DNA"/>
</dbReference>
<gene>
    <name evidence="1" type="ORF">DERF_005705</name>
</gene>
<sequence>MKTRSVNELNGIIAIWNETHTHIHHNHRQVPPMEYTSQTYTQSDKNYNKIILKKNVAKAKKSNATK</sequence>
<dbReference type="AlphaFoldDB" id="A0A922L8Y6"/>
<accession>A0A922L8Y6</accession>
<reference evidence="1" key="1">
    <citation type="submission" date="2013-05" db="EMBL/GenBank/DDBJ databases">
        <authorList>
            <person name="Yim A.K.Y."/>
            <person name="Chan T.F."/>
            <person name="Ji K.M."/>
            <person name="Liu X.Y."/>
            <person name="Zhou J.W."/>
            <person name="Li R.Q."/>
            <person name="Yang K.Y."/>
            <person name="Li J."/>
            <person name="Li M."/>
            <person name="Law P.T.W."/>
            <person name="Wu Y.L."/>
            <person name="Cai Z.L."/>
            <person name="Qin H."/>
            <person name="Bao Y."/>
            <person name="Leung R.K.K."/>
            <person name="Ng P.K.S."/>
            <person name="Zou J."/>
            <person name="Zhong X.J."/>
            <person name="Ran P.X."/>
            <person name="Zhong N.S."/>
            <person name="Liu Z.G."/>
            <person name="Tsui S.K.W."/>
        </authorList>
    </citation>
    <scope>NUCLEOTIDE SEQUENCE</scope>
    <source>
        <strain evidence="1">Derf</strain>
        <tissue evidence="1">Whole organism</tissue>
    </source>
</reference>